<dbReference type="EMBL" id="OOIL02006740">
    <property type="protein sequence ID" value="VFR01269.1"/>
    <property type="molecule type" value="Genomic_DNA"/>
</dbReference>
<dbReference type="GO" id="GO:0004523">
    <property type="term" value="F:RNA-DNA hybrid ribonuclease activity"/>
    <property type="evidence" value="ECO:0007669"/>
    <property type="project" value="InterPro"/>
</dbReference>
<dbReference type="InterPro" id="IPR044730">
    <property type="entry name" value="RNase_H-like_dom_plant"/>
</dbReference>
<evidence type="ECO:0000313" key="3">
    <source>
        <dbReference type="Proteomes" id="UP000595140"/>
    </source>
</evidence>
<dbReference type="OrthoDB" id="1297712at2759"/>
<organism evidence="2 3">
    <name type="scientific">Cuscuta campestris</name>
    <dbReference type="NCBI Taxonomy" id="132261"/>
    <lineage>
        <taxon>Eukaryota</taxon>
        <taxon>Viridiplantae</taxon>
        <taxon>Streptophyta</taxon>
        <taxon>Embryophyta</taxon>
        <taxon>Tracheophyta</taxon>
        <taxon>Spermatophyta</taxon>
        <taxon>Magnoliopsida</taxon>
        <taxon>eudicotyledons</taxon>
        <taxon>Gunneridae</taxon>
        <taxon>Pentapetalae</taxon>
        <taxon>asterids</taxon>
        <taxon>lamiids</taxon>
        <taxon>Solanales</taxon>
        <taxon>Convolvulaceae</taxon>
        <taxon>Cuscuteae</taxon>
        <taxon>Cuscuta</taxon>
        <taxon>Cuscuta subgen. Grammica</taxon>
        <taxon>Cuscuta sect. Cleistogrammica</taxon>
    </lineage>
</organism>
<dbReference type="SUPFAM" id="SSF53098">
    <property type="entry name" value="Ribonuclease H-like"/>
    <property type="match status" value="1"/>
</dbReference>
<gene>
    <name evidence="2" type="ORF">CCAM_LOCUS43044</name>
</gene>
<dbReference type="InterPro" id="IPR002156">
    <property type="entry name" value="RNaseH_domain"/>
</dbReference>
<proteinExistence type="predicted"/>
<reference evidence="2 3" key="1">
    <citation type="submission" date="2018-04" db="EMBL/GenBank/DDBJ databases">
        <authorList>
            <person name="Vogel A."/>
        </authorList>
    </citation>
    <scope>NUCLEOTIDE SEQUENCE [LARGE SCALE GENOMIC DNA]</scope>
</reference>
<evidence type="ECO:0000313" key="2">
    <source>
        <dbReference type="EMBL" id="VFR01269.1"/>
    </source>
</evidence>
<name>A0A484NLS4_9ASTE</name>
<accession>A0A484NLS4</accession>
<dbReference type="AlphaFoldDB" id="A0A484NLS4"/>
<dbReference type="Pfam" id="PF13456">
    <property type="entry name" value="RVT_3"/>
    <property type="match status" value="1"/>
</dbReference>
<dbReference type="InterPro" id="IPR012337">
    <property type="entry name" value="RNaseH-like_sf"/>
</dbReference>
<protein>
    <recommendedName>
        <fullName evidence="1">RNase H type-1 domain-containing protein</fullName>
    </recommendedName>
</protein>
<keyword evidence="3" id="KW-1185">Reference proteome</keyword>
<dbReference type="CDD" id="cd06222">
    <property type="entry name" value="RNase_H_like"/>
    <property type="match status" value="1"/>
</dbReference>
<dbReference type="Proteomes" id="UP000595140">
    <property type="component" value="Unassembled WGS sequence"/>
</dbReference>
<dbReference type="GO" id="GO:0003676">
    <property type="term" value="F:nucleic acid binding"/>
    <property type="evidence" value="ECO:0007669"/>
    <property type="project" value="InterPro"/>
</dbReference>
<feature type="domain" description="RNase H type-1" evidence="1">
    <location>
        <begin position="81"/>
        <end position="162"/>
    </location>
</feature>
<evidence type="ECO:0000259" key="1">
    <source>
        <dbReference type="Pfam" id="PF13456"/>
    </source>
</evidence>
<sequence>MISDGLRSKFVWIRGRLHTFGATFISSKPSLTVSPFSIFTVKVEAFQRGWTNAAASLKGGSSVVVTQPISAVTGEELCFVDATVFPQSGLVCFGCVLLGEDSSFRAAVNGRLICVQEPLMAEAMACCEALLWLKGKGIRAFKLFSDCLQLVTAIEQRDHGSFSSYLARSASTHRSMWDDTHPKLIVDLLVN</sequence>